<organism evidence="2 3">
    <name type="scientific">Phytophthora nicotianae (strain INRA-310)</name>
    <name type="common">Phytophthora parasitica</name>
    <dbReference type="NCBI Taxonomy" id="761204"/>
    <lineage>
        <taxon>Eukaryota</taxon>
        <taxon>Sar</taxon>
        <taxon>Stramenopiles</taxon>
        <taxon>Oomycota</taxon>
        <taxon>Peronosporomycetes</taxon>
        <taxon>Peronosporales</taxon>
        <taxon>Peronosporaceae</taxon>
        <taxon>Phytophthora</taxon>
    </lineage>
</organism>
<accession>W2R5F1</accession>
<protein>
    <submittedName>
        <fullName evidence="2">Uncharacterized protein</fullName>
    </submittedName>
</protein>
<sequence length="73" mass="8528">MQRTEERMRGRRRAQRQRGTDEAGQRTHRQRIAALELELEQGLELEARVGFASATKCKVLVVLVVLRVKWKLN</sequence>
<dbReference type="EMBL" id="KI669564">
    <property type="protein sequence ID" value="ETN20476.1"/>
    <property type="molecule type" value="Genomic_DNA"/>
</dbReference>
<evidence type="ECO:0000256" key="1">
    <source>
        <dbReference type="SAM" id="MobiDB-lite"/>
    </source>
</evidence>
<proteinExistence type="predicted"/>
<dbReference type="AlphaFoldDB" id="W2R5F1"/>
<reference evidence="3" key="1">
    <citation type="submission" date="2011-12" db="EMBL/GenBank/DDBJ databases">
        <authorList>
            <consortium name="The Broad Institute Genome Sequencing Platform"/>
            <person name="Russ C."/>
            <person name="Tyler B."/>
            <person name="Panabieres F."/>
            <person name="Shan W."/>
            <person name="Tripathy S."/>
            <person name="Grunwald N."/>
            <person name="Machado M."/>
            <person name="Young S.K."/>
            <person name="Zeng Q."/>
            <person name="Gargeya S."/>
            <person name="Fitzgerald M."/>
            <person name="Haas B."/>
            <person name="Abouelleil A."/>
            <person name="Alvarado L."/>
            <person name="Arachchi H.M."/>
            <person name="Berlin A."/>
            <person name="Chapman S.B."/>
            <person name="Gearin G."/>
            <person name="Goldberg J."/>
            <person name="Griggs A."/>
            <person name="Gujja S."/>
            <person name="Hansen M."/>
            <person name="Heiman D."/>
            <person name="Howarth C."/>
            <person name="Larimer J."/>
            <person name="Lui A."/>
            <person name="MacDonald P.J.P."/>
            <person name="McCowen C."/>
            <person name="Montmayeur A."/>
            <person name="Murphy C."/>
            <person name="Neiman D."/>
            <person name="Pearson M."/>
            <person name="Priest M."/>
            <person name="Roberts A."/>
            <person name="Saif S."/>
            <person name="Shea T."/>
            <person name="Sisk P."/>
            <person name="Stolte C."/>
            <person name="Sykes S."/>
            <person name="Wortman J."/>
            <person name="Nusbaum C."/>
            <person name="Birren B."/>
        </authorList>
    </citation>
    <scope>NUCLEOTIDE SEQUENCE [LARGE SCALE GENOMIC DNA]</scope>
    <source>
        <strain evidence="3">INRA-310</strain>
    </source>
</reference>
<dbReference type="Proteomes" id="UP000018817">
    <property type="component" value="Unassembled WGS sequence"/>
</dbReference>
<dbReference type="VEuPathDB" id="FungiDB:PPTG_21309"/>
<reference evidence="2 3" key="2">
    <citation type="submission" date="2013-11" db="EMBL/GenBank/DDBJ databases">
        <title>The Genome Sequence of Phytophthora parasitica INRA-310.</title>
        <authorList>
            <consortium name="The Broad Institute Genomics Platform"/>
            <person name="Russ C."/>
            <person name="Tyler B."/>
            <person name="Panabieres F."/>
            <person name="Shan W."/>
            <person name="Tripathy S."/>
            <person name="Grunwald N."/>
            <person name="Machado M."/>
            <person name="Johnson C.S."/>
            <person name="Arredondo F."/>
            <person name="Hong C."/>
            <person name="Coffey M."/>
            <person name="Young S.K."/>
            <person name="Zeng Q."/>
            <person name="Gargeya S."/>
            <person name="Fitzgerald M."/>
            <person name="Abouelleil A."/>
            <person name="Alvarado L."/>
            <person name="Chapman S.B."/>
            <person name="Gainer-Dewar J."/>
            <person name="Goldberg J."/>
            <person name="Griggs A."/>
            <person name="Gujja S."/>
            <person name="Hansen M."/>
            <person name="Howarth C."/>
            <person name="Imamovic A."/>
            <person name="Ireland A."/>
            <person name="Larimer J."/>
            <person name="McCowan C."/>
            <person name="Murphy C."/>
            <person name="Pearson M."/>
            <person name="Poon T.W."/>
            <person name="Priest M."/>
            <person name="Roberts A."/>
            <person name="Saif S."/>
            <person name="Shea T."/>
            <person name="Sykes S."/>
            <person name="Wortman J."/>
            <person name="Nusbaum C."/>
            <person name="Birren B."/>
        </authorList>
    </citation>
    <scope>NUCLEOTIDE SEQUENCE [LARGE SCALE GENOMIC DNA]</scope>
    <source>
        <strain evidence="2 3">INRA-310</strain>
    </source>
</reference>
<name>W2R5F1_PHYN3</name>
<dbReference type="GeneID" id="20189908"/>
<dbReference type="RefSeq" id="XP_008894810.1">
    <property type="nucleotide sequence ID" value="XM_008896562.1"/>
</dbReference>
<evidence type="ECO:0000313" key="3">
    <source>
        <dbReference type="Proteomes" id="UP000018817"/>
    </source>
</evidence>
<feature type="region of interest" description="Disordered" evidence="1">
    <location>
        <begin position="1"/>
        <end position="28"/>
    </location>
</feature>
<evidence type="ECO:0000313" key="2">
    <source>
        <dbReference type="EMBL" id="ETN20476.1"/>
    </source>
</evidence>
<gene>
    <name evidence="2" type="ORF">PPTG_21309</name>
</gene>